<sequence length="252" mass="28939">MEIQEFQKKLAELSQSANENGKVLKGDQIRSFFEGMNLDREQLLQIFRYFKSQGIYIEGISFSDEKESQPVETEEEKAKKAAEAKELEKEDQRRADRIQGNQCLTTEDKKYLKRYKESLKKPEETTQRLEEFLPLAADLAAEMFRDGMNLADLIQEANVALLNIFAGDMEGVTDSDIRDRLRKGVKEAANQQDEQKFEDDCLVAKVQNLDNVMKDLTDGDEGEPKFSVEELAIMLDMDIDEMKDIIRLTGSM</sequence>
<reference evidence="1 2" key="1">
    <citation type="submission" date="2020-08" db="EMBL/GenBank/DDBJ databases">
        <title>Genome public.</title>
        <authorList>
            <person name="Liu C."/>
            <person name="Sun Q."/>
        </authorList>
    </citation>
    <scope>NUCLEOTIDE SEQUENCE [LARGE SCALE GENOMIC DNA]</scope>
    <source>
        <strain evidence="1 2">NSJ-46</strain>
    </source>
</reference>
<name>A0ABR7N6U8_9FIRM</name>
<protein>
    <recommendedName>
        <fullName evidence="3">RNA polymerase sigma factor RpoD</fullName>
    </recommendedName>
</protein>
<evidence type="ECO:0008006" key="3">
    <source>
        <dbReference type="Google" id="ProtNLM"/>
    </source>
</evidence>
<proteinExistence type="predicted"/>
<gene>
    <name evidence="1" type="ORF">H8716_03295</name>
</gene>
<organism evidence="1 2">
    <name type="scientific">Jingyaoa shaoxingensis</name>
    <dbReference type="NCBI Taxonomy" id="2763671"/>
    <lineage>
        <taxon>Bacteria</taxon>
        <taxon>Bacillati</taxon>
        <taxon>Bacillota</taxon>
        <taxon>Clostridia</taxon>
        <taxon>Lachnospirales</taxon>
        <taxon>Lachnospiraceae</taxon>
        <taxon>Jingyaoa</taxon>
    </lineage>
</organism>
<dbReference type="EMBL" id="JACRSZ010000001">
    <property type="protein sequence ID" value="MBC8572118.1"/>
    <property type="molecule type" value="Genomic_DNA"/>
</dbReference>
<accession>A0ABR7N6U8</accession>
<comment type="caution">
    <text evidence="1">The sequence shown here is derived from an EMBL/GenBank/DDBJ whole genome shotgun (WGS) entry which is preliminary data.</text>
</comment>
<dbReference type="RefSeq" id="WP_249307079.1">
    <property type="nucleotide sequence ID" value="NZ_JACRSZ010000001.1"/>
</dbReference>
<keyword evidence="2" id="KW-1185">Reference proteome</keyword>
<evidence type="ECO:0000313" key="2">
    <source>
        <dbReference type="Proteomes" id="UP000657421"/>
    </source>
</evidence>
<dbReference type="Gene3D" id="1.20.120.1810">
    <property type="match status" value="1"/>
</dbReference>
<evidence type="ECO:0000313" key="1">
    <source>
        <dbReference type="EMBL" id="MBC8572118.1"/>
    </source>
</evidence>
<dbReference type="Proteomes" id="UP000657421">
    <property type="component" value="Unassembled WGS sequence"/>
</dbReference>